<organism evidence="2 3">
    <name type="scientific">Xylanibacter ruminicola</name>
    <name type="common">Prevotella ruminicola</name>
    <dbReference type="NCBI Taxonomy" id="839"/>
    <lineage>
        <taxon>Bacteria</taxon>
        <taxon>Pseudomonadati</taxon>
        <taxon>Bacteroidota</taxon>
        <taxon>Bacteroidia</taxon>
        <taxon>Bacteroidales</taxon>
        <taxon>Prevotellaceae</taxon>
        <taxon>Xylanibacter</taxon>
    </lineage>
</organism>
<name>A0A1M6UQ23_XYLRU</name>
<sequence>MTLCHFLGAKLMHFDSKTIVIVHILLFFIFLSYSFVSIILVFLSDCKQNAQNTYNLLLFAKTKMIMLSISLIFIQNVLPLHP</sequence>
<dbReference type="EMBL" id="FRBD01000010">
    <property type="protein sequence ID" value="SHK71294.1"/>
    <property type="molecule type" value="Genomic_DNA"/>
</dbReference>
<keyword evidence="1" id="KW-1133">Transmembrane helix</keyword>
<feature type="transmembrane region" description="Helical" evidence="1">
    <location>
        <begin position="56"/>
        <end position="78"/>
    </location>
</feature>
<dbReference type="Proteomes" id="UP000184130">
    <property type="component" value="Unassembled WGS sequence"/>
</dbReference>
<gene>
    <name evidence="2" type="ORF">SAMN05216463_11053</name>
</gene>
<keyword evidence="1" id="KW-0472">Membrane</keyword>
<protein>
    <submittedName>
        <fullName evidence="2">Uncharacterized protein</fullName>
    </submittedName>
</protein>
<dbReference type="AlphaFoldDB" id="A0A1M6UQ23"/>
<evidence type="ECO:0000313" key="2">
    <source>
        <dbReference type="EMBL" id="SHK71294.1"/>
    </source>
</evidence>
<feature type="transmembrane region" description="Helical" evidence="1">
    <location>
        <begin position="20"/>
        <end position="44"/>
    </location>
</feature>
<evidence type="ECO:0000313" key="3">
    <source>
        <dbReference type="Proteomes" id="UP000184130"/>
    </source>
</evidence>
<reference evidence="2 3" key="1">
    <citation type="submission" date="2016-11" db="EMBL/GenBank/DDBJ databases">
        <authorList>
            <person name="Jaros S."/>
            <person name="Januszkiewicz K."/>
            <person name="Wedrychowicz H."/>
        </authorList>
    </citation>
    <scope>NUCLEOTIDE SEQUENCE [LARGE SCALE GENOMIC DNA]</scope>
    <source>
        <strain evidence="2 3">KHT3</strain>
    </source>
</reference>
<keyword evidence="1" id="KW-0812">Transmembrane</keyword>
<accession>A0A1M6UQ23</accession>
<evidence type="ECO:0000256" key="1">
    <source>
        <dbReference type="SAM" id="Phobius"/>
    </source>
</evidence>
<proteinExistence type="predicted"/>